<gene>
    <name evidence="1" type="ORF">ENV41_03150</name>
</gene>
<dbReference type="Pfam" id="PF05015">
    <property type="entry name" value="HigB-like_toxin"/>
    <property type="match status" value="1"/>
</dbReference>
<dbReference type="InterPro" id="IPR035093">
    <property type="entry name" value="RelE/ParE_toxin_dom_sf"/>
</dbReference>
<evidence type="ECO:0000313" key="1">
    <source>
        <dbReference type="EMBL" id="HFZ09112.1"/>
    </source>
</evidence>
<dbReference type="Gene3D" id="3.30.2310.20">
    <property type="entry name" value="RelE-like"/>
    <property type="match status" value="1"/>
</dbReference>
<dbReference type="EMBL" id="DTGG01000099">
    <property type="protein sequence ID" value="HFZ09112.1"/>
    <property type="molecule type" value="Genomic_DNA"/>
</dbReference>
<dbReference type="InterPro" id="IPR007711">
    <property type="entry name" value="HigB-1"/>
</dbReference>
<proteinExistence type="predicted"/>
<protein>
    <submittedName>
        <fullName evidence="1">Killer suppression protein</fullName>
    </submittedName>
</protein>
<reference evidence="1" key="1">
    <citation type="journal article" date="2020" name="mSystems">
        <title>Genome- and Community-Level Interaction Insights into Carbon Utilization and Element Cycling Functions of Hydrothermarchaeota in Hydrothermal Sediment.</title>
        <authorList>
            <person name="Zhou Z."/>
            <person name="Liu Y."/>
            <person name="Xu W."/>
            <person name="Pan J."/>
            <person name="Luo Z.H."/>
            <person name="Li M."/>
        </authorList>
    </citation>
    <scope>NUCLEOTIDE SEQUENCE [LARGE SCALE GENOMIC DNA]</scope>
    <source>
        <strain evidence="1">SpSt-757</strain>
    </source>
</reference>
<name>A0A7V3JAH0_UNCC3</name>
<dbReference type="AlphaFoldDB" id="A0A7V3JAH0"/>
<accession>A0A7V3JAH0</accession>
<organism evidence="1">
    <name type="scientific">candidate division CPR3 bacterium</name>
    <dbReference type="NCBI Taxonomy" id="2268181"/>
    <lineage>
        <taxon>Bacteria</taxon>
        <taxon>Bacteria division CPR3</taxon>
    </lineage>
</organism>
<comment type="caution">
    <text evidence="1">The sequence shown here is derived from an EMBL/GenBank/DDBJ whole genome shotgun (WGS) entry which is preliminary data.</text>
</comment>
<dbReference type="SUPFAM" id="SSF143011">
    <property type="entry name" value="RelE-like"/>
    <property type="match status" value="1"/>
</dbReference>
<sequence length="112" mass="13049">MIILFKTAKLEKECNNENLMIKRFGTKRANLLKRRLNELYAANVLDDLRHLPQLRCHELKGNRKGQLSVDLDHPYRLIFEPANNPIPKKPDGGLDWTKVTMIKIFGVEDTHE</sequence>